<feature type="region of interest" description="Disordered" evidence="1">
    <location>
        <begin position="60"/>
        <end position="89"/>
    </location>
</feature>
<dbReference type="PROSITE" id="PS51832">
    <property type="entry name" value="HD_GYP"/>
    <property type="match status" value="1"/>
</dbReference>
<dbReference type="InterPro" id="IPR006675">
    <property type="entry name" value="HDIG_dom"/>
</dbReference>
<dbReference type="Pfam" id="PF11871">
    <property type="entry name" value="DUF3391"/>
    <property type="match status" value="1"/>
</dbReference>
<evidence type="ECO:0000313" key="5">
    <source>
        <dbReference type="Proteomes" id="UP001239019"/>
    </source>
</evidence>
<dbReference type="SMART" id="SM00471">
    <property type="entry name" value="HDc"/>
    <property type="match status" value="1"/>
</dbReference>
<dbReference type="SUPFAM" id="SSF109604">
    <property type="entry name" value="HD-domain/PDEase-like"/>
    <property type="match status" value="1"/>
</dbReference>
<dbReference type="EC" id="3.1.4.-" evidence="4"/>
<dbReference type="Pfam" id="PF13487">
    <property type="entry name" value="HD_5"/>
    <property type="match status" value="1"/>
</dbReference>
<dbReference type="CDD" id="cd00077">
    <property type="entry name" value="HDc"/>
    <property type="match status" value="1"/>
</dbReference>
<proteinExistence type="predicted"/>
<feature type="compositionally biased region" description="Basic and acidic residues" evidence="1">
    <location>
        <begin position="60"/>
        <end position="72"/>
    </location>
</feature>
<keyword evidence="5" id="KW-1185">Reference proteome</keyword>
<dbReference type="InterPro" id="IPR037522">
    <property type="entry name" value="HD_GYP_dom"/>
</dbReference>
<name>A0ABU0W6X8_9GAMM</name>
<feature type="domain" description="HD-GYP" evidence="3">
    <location>
        <begin position="136"/>
        <end position="332"/>
    </location>
</feature>
<gene>
    <name evidence="4" type="ORF">RBH19_05000</name>
</gene>
<accession>A0ABU0W6X8</accession>
<dbReference type="GO" id="GO:0016787">
    <property type="term" value="F:hydrolase activity"/>
    <property type="evidence" value="ECO:0007669"/>
    <property type="project" value="UniProtKB-KW"/>
</dbReference>
<evidence type="ECO:0000259" key="2">
    <source>
        <dbReference type="PROSITE" id="PS51831"/>
    </source>
</evidence>
<dbReference type="InterPro" id="IPR006674">
    <property type="entry name" value="HD_domain"/>
</dbReference>
<keyword evidence="4" id="KW-0378">Hydrolase</keyword>
<comment type="caution">
    <text evidence="4">The sequence shown here is derived from an EMBL/GenBank/DDBJ whole genome shotgun (WGS) entry which is preliminary data.</text>
</comment>
<evidence type="ECO:0000313" key="4">
    <source>
        <dbReference type="EMBL" id="MDQ2069220.1"/>
    </source>
</evidence>
<reference evidence="4 5" key="1">
    <citation type="submission" date="2023-08" db="EMBL/GenBank/DDBJ databases">
        <title>Whole-genome sequencing of halo(alkali)philic microorganisms from hypersaline lakes.</title>
        <authorList>
            <person name="Sorokin D.Y."/>
            <person name="Abbas B."/>
            <person name="Merkel A.Y."/>
        </authorList>
    </citation>
    <scope>NUCLEOTIDE SEQUENCE [LARGE SCALE GENOMIC DNA]</scope>
    <source>
        <strain evidence="4 5">AB-CW4</strain>
    </source>
</reference>
<feature type="domain" description="HD" evidence="2">
    <location>
        <begin position="158"/>
        <end position="281"/>
    </location>
</feature>
<evidence type="ECO:0000256" key="1">
    <source>
        <dbReference type="SAM" id="MobiDB-lite"/>
    </source>
</evidence>
<organism evidence="4 5">
    <name type="scientific">Natronospira bacteriovora</name>
    <dbReference type="NCBI Taxonomy" id="3069753"/>
    <lineage>
        <taxon>Bacteria</taxon>
        <taxon>Pseudomonadati</taxon>
        <taxon>Pseudomonadota</taxon>
        <taxon>Gammaproteobacteria</taxon>
        <taxon>Natronospirales</taxon>
        <taxon>Natronospiraceae</taxon>
        <taxon>Natronospira</taxon>
    </lineage>
</organism>
<dbReference type="EMBL" id="JAVDDT010000002">
    <property type="protein sequence ID" value="MDQ2069220.1"/>
    <property type="molecule type" value="Genomic_DNA"/>
</dbReference>
<dbReference type="Proteomes" id="UP001239019">
    <property type="component" value="Unassembled WGS sequence"/>
</dbReference>
<dbReference type="RefSeq" id="WP_306727706.1">
    <property type="nucleotide sequence ID" value="NZ_JAVDDT010000002.1"/>
</dbReference>
<dbReference type="Gene3D" id="1.10.3210.10">
    <property type="entry name" value="Hypothetical protein af1432"/>
    <property type="match status" value="1"/>
</dbReference>
<dbReference type="InterPro" id="IPR003607">
    <property type="entry name" value="HD/PDEase_dom"/>
</dbReference>
<dbReference type="PANTHER" id="PTHR43155:SF2">
    <property type="entry name" value="CYCLIC DI-GMP PHOSPHODIESTERASE PA4108"/>
    <property type="match status" value="1"/>
</dbReference>
<evidence type="ECO:0000259" key="3">
    <source>
        <dbReference type="PROSITE" id="PS51832"/>
    </source>
</evidence>
<dbReference type="InterPro" id="IPR021812">
    <property type="entry name" value="DUF3391"/>
</dbReference>
<dbReference type="PANTHER" id="PTHR43155">
    <property type="entry name" value="CYCLIC DI-GMP PHOSPHODIESTERASE PA4108-RELATED"/>
    <property type="match status" value="1"/>
</dbReference>
<protein>
    <submittedName>
        <fullName evidence="4">HD-GYP domain-containing protein</fullName>
        <ecNumber evidence="4">3.1.4.-</ecNumber>
    </submittedName>
</protein>
<dbReference type="PROSITE" id="PS51831">
    <property type="entry name" value="HD"/>
    <property type="match status" value="1"/>
</dbReference>
<dbReference type="NCBIfam" id="TIGR00277">
    <property type="entry name" value="HDIG"/>
    <property type="match status" value="1"/>
</dbReference>
<sequence length="399" mass="44564">MRKRIASTQLEPGMFLEELCGDWMQHPFWRTRFLIENEEQVSKVIDAGILEVVIDTRKGKSPETTRDRDLPPEKPLSSLPASPYRHEPVSLSQELRQASRIVAKGKEAVVDMFQDARLGKAISTDRMAPLVEEISDSMLRNPSALVGLARIKTADEYTYMHSVAVCALMVTLAREMGLNEDQVREAGLAGLLHDVGKVFVPGEILNKPGRLTEREFEAIKAHPDRGHQALIEGGEATEVVLDVVRHHHEKIDGTGYPDGLKDEQISRYARMGAICDVYDAVTSNRPYKQGWDPATAISRMAKWTDGHLDETLFQHFVKALGIYPTGSLVRLGSGRLAVVTEQNREQLLSPRVVVFYSTSAGTHLPPKALDLALPGTQESIKQREDPAKWGFENLERLWA</sequence>